<keyword evidence="4" id="KW-0813">Transport</keyword>
<evidence type="ECO:0000256" key="13">
    <source>
        <dbReference type="ARBA" id="ARBA00023136"/>
    </source>
</evidence>
<keyword evidence="5" id="KW-0479">Metal-binding</keyword>
<feature type="compositionally biased region" description="Polar residues" evidence="20">
    <location>
        <begin position="33"/>
        <end position="42"/>
    </location>
</feature>
<feature type="compositionally biased region" description="Polar residues" evidence="20">
    <location>
        <begin position="774"/>
        <end position="799"/>
    </location>
</feature>
<evidence type="ECO:0000313" key="22">
    <source>
        <dbReference type="EMBL" id="KAJ2860378.1"/>
    </source>
</evidence>
<dbReference type="Pfam" id="PF00641">
    <property type="entry name" value="Zn_ribbon_RanBP"/>
    <property type="match status" value="4"/>
</dbReference>
<evidence type="ECO:0000256" key="8">
    <source>
        <dbReference type="ARBA" id="ARBA00022833"/>
    </source>
</evidence>
<feature type="region of interest" description="Disordered" evidence="20">
    <location>
        <begin position="758"/>
        <end position="799"/>
    </location>
</feature>
<feature type="compositionally biased region" description="Acidic residues" evidence="20">
    <location>
        <begin position="323"/>
        <end position="341"/>
    </location>
</feature>
<feature type="compositionally biased region" description="Acidic residues" evidence="20">
    <location>
        <begin position="188"/>
        <end position="213"/>
    </location>
</feature>
<evidence type="ECO:0000259" key="21">
    <source>
        <dbReference type="PROSITE" id="PS50199"/>
    </source>
</evidence>
<keyword evidence="11" id="KW-0238">DNA-binding</keyword>
<dbReference type="SUPFAM" id="SSF90209">
    <property type="entry name" value="Ran binding protein zinc finger-like"/>
    <property type="match status" value="1"/>
</dbReference>
<feature type="compositionally biased region" description="Acidic residues" evidence="20">
    <location>
        <begin position="411"/>
        <end position="421"/>
    </location>
</feature>
<dbReference type="InterPro" id="IPR036443">
    <property type="entry name" value="Znf_RanBP2_sf"/>
</dbReference>
<comment type="subcellular location">
    <subcellularLocation>
        <location evidence="2">Nucleus membrane</location>
    </subcellularLocation>
    <subcellularLocation>
        <location evidence="3">Nucleus</location>
        <location evidence="3">Nuclear pore complex</location>
    </subcellularLocation>
</comment>
<reference evidence="22" key="1">
    <citation type="submission" date="2022-07" db="EMBL/GenBank/DDBJ databases">
        <title>Phylogenomic reconstructions and comparative analyses of Kickxellomycotina fungi.</title>
        <authorList>
            <person name="Reynolds N.K."/>
            <person name="Stajich J.E."/>
            <person name="Barry K."/>
            <person name="Grigoriev I.V."/>
            <person name="Crous P."/>
            <person name="Smith M.E."/>
        </authorList>
    </citation>
    <scope>NUCLEOTIDE SEQUENCE</scope>
    <source>
        <strain evidence="22">RSA 476</strain>
    </source>
</reference>
<evidence type="ECO:0000256" key="5">
    <source>
        <dbReference type="ARBA" id="ARBA00022723"/>
    </source>
</evidence>
<dbReference type="GO" id="GO:0003677">
    <property type="term" value="F:DNA binding"/>
    <property type="evidence" value="ECO:0007669"/>
    <property type="project" value="UniProtKB-KW"/>
</dbReference>
<evidence type="ECO:0000256" key="20">
    <source>
        <dbReference type="SAM" id="MobiDB-lite"/>
    </source>
</evidence>
<dbReference type="GO" id="GO:0008139">
    <property type="term" value="F:nuclear localization sequence binding"/>
    <property type="evidence" value="ECO:0007669"/>
    <property type="project" value="TreeGrafter"/>
</dbReference>
<gene>
    <name evidence="22" type="ORF">GGH94_005551</name>
</gene>
<evidence type="ECO:0000256" key="15">
    <source>
        <dbReference type="ARBA" id="ARBA00060842"/>
    </source>
</evidence>
<dbReference type="PROSITE" id="PS50199">
    <property type="entry name" value="ZF_RANBP2_2"/>
    <property type="match status" value="4"/>
</dbReference>
<evidence type="ECO:0000256" key="3">
    <source>
        <dbReference type="ARBA" id="ARBA00004567"/>
    </source>
</evidence>
<comment type="caution">
    <text evidence="22">The sequence shown here is derived from an EMBL/GenBank/DDBJ whole genome shotgun (WGS) entry which is preliminary data.</text>
</comment>
<dbReference type="GO" id="GO:0031965">
    <property type="term" value="C:nuclear membrane"/>
    <property type="evidence" value="ECO:0007669"/>
    <property type="project" value="UniProtKB-SubCell"/>
</dbReference>
<protein>
    <recommendedName>
        <fullName evidence="16">Nuclear pore complex protein Nup153</fullName>
    </recommendedName>
    <alternativeName>
        <fullName evidence="18">153 kDa nucleoporin</fullName>
    </alternativeName>
    <alternativeName>
        <fullName evidence="17">Nucleoporin Nup153</fullName>
    </alternativeName>
</protein>
<dbReference type="GO" id="GO:0005643">
    <property type="term" value="C:nuclear pore"/>
    <property type="evidence" value="ECO:0007669"/>
    <property type="project" value="UniProtKB-SubCell"/>
</dbReference>
<comment type="similarity">
    <text evidence="15">Belongs to the NUP153 family.</text>
</comment>
<sequence>MDAASTKARPPQPAVRRTSTQLSRRHAPYARPTANSQRPNSFSDRVLGICKQISKPLFGRGALLSSPDDAFVAPWRTVDRETYELREELYKAQCEATAFDQRKLKQEEATVAKALAGVDADSTVKAADTEKTVDSAPSGPAALAGQSSYESIFATARKLAERRATGTVVAEQASYKGKEADRSLSVDTFDEEDEEDDNDFEPDDAEGEDDEEEVLQRDMEPIDEAEEVTTPAASAYEQSSVATSSAASPSNSQAIALARLSPSQESEPASELSVISEASDQSIELSVVEESSGDDMGSSSESDESQEHDEDEDEVALPASIEEPLESESPSESEAAVETESELERVEVAVEVFEEDAEEEESAGLDDLDAVGATDETEASGVDDDSDVGSVDDESDQMTEEITTMSSSSDDLSESEAEAESEAAVSEVAESEAEDSVAESSGSVAAARASDSALLSPPRSWWPFSGRSLFSGLGSAQKDQPRQRPRIGHEAVSDSDSSSPPRPVKRKSDELLAVDDNLAQTCHVPPTLGPSAYARRRLPQRTVYMKTASPYVPASFIDVSNNGGTVVGKRVRGPGHSELSNSASLANRWHTSNTFTPAATPSDTSSFAAGSEPLSKSPKHASAMAAKRANIAMATPTITAASLGLEARRSVARGRCQQLRRQTSVYYGSGYGSHSAPYTLNVALSAPKAVSTTRPVLTASAQETNPRDDGAGSRGGSITAQKILDIIGEVPPTRSQMSLESHDIINPYELSSPYSVRMRPATTQRRRVLVPLSTRLSQSSSADSAKTVTQHTDNGSSSRAILESIQSAAPPEVQAGLGSALKAIQPNQQTQKRYLPPPLPTKKSANAPSPSAKKSAGAAVSSQSPGVASPNLLTKTLSSTSPSSLSTRLAAKGQLAPKPLDQLAKDSTTEPGSQAPRQAFSLGVPKSLPKATRTEGVASTPQPPVKTLFSTPMPATKAAEVLPSKAPETAVVPAVRQTPTATTTALATSELQLPVFSFALPTTPEAVSGVAAKQKAEKLNVSQLPTFAFTLDIKAMPTKGSSLISSKPMLPSSQASTGDWTCDVCDLKSPLSATKCVVCDAARPAIKPAVAPSAPPATNSWANSSFRPVAPKDGEWVCDTCELKNPLAATKCTVCDSAKPGPKLVVAAPVAASVPNLWAQSGFTIASSKDGEWTCDTCELKNGAAATKCTVCDAAKPGPSNPVPVAAAAPVAAPVPNLWAQSGFQPQAPKAGQWTCDTCELKNEAAATRCTVCDAAKPAQKSDAPSTSSAMPLAKKKASDLDVSQLPVFTFDLD</sequence>
<evidence type="ECO:0000256" key="17">
    <source>
        <dbReference type="ARBA" id="ARBA00078197"/>
    </source>
</evidence>
<evidence type="ECO:0000256" key="11">
    <source>
        <dbReference type="ARBA" id="ARBA00023125"/>
    </source>
</evidence>
<keyword evidence="14" id="KW-0539">Nucleus</keyword>
<dbReference type="Proteomes" id="UP001140074">
    <property type="component" value="Unassembled WGS sequence"/>
</dbReference>
<feature type="compositionally biased region" description="Low complexity" evidence="20">
    <location>
        <begin position="438"/>
        <end position="456"/>
    </location>
</feature>
<evidence type="ECO:0000256" key="16">
    <source>
        <dbReference type="ARBA" id="ARBA00068609"/>
    </source>
</evidence>
<evidence type="ECO:0000256" key="19">
    <source>
        <dbReference type="PROSITE-ProRule" id="PRU00322"/>
    </source>
</evidence>
<keyword evidence="8" id="KW-0862">Zinc</keyword>
<feature type="compositionally biased region" description="Basic and acidic residues" evidence="20">
    <location>
        <begin position="479"/>
        <end position="492"/>
    </location>
</feature>
<feature type="compositionally biased region" description="Low complexity" evidence="20">
    <location>
        <begin position="842"/>
        <end position="862"/>
    </location>
</feature>
<dbReference type="GO" id="GO:0006606">
    <property type="term" value="P:protein import into nucleus"/>
    <property type="evidence" value="ECO:0007669"/>
    <property type="project" value="TreeGrafter"/>
</dbReference>
<feature type="region of interest" description="Disordered" evidence="20">
    <location>
        <begin position="472"/>
        <end position="506"/>
    </location>
</feature>
<evidence type="ECO:0000256" key="1">
    <source>
        <dbReference type="ARBA" id="ARBA00001947"/>
    </source>
</evidence>
<dbReference type="PANTHER" id="PTHR23193:SF23">
    <property type="entry name" value="NUCLEAR PORE COMPLEX PROTEIN NUP153"/>
    <property type="match status" value="1"/>
</dbReference>
<feature type="compositionally biased region" description="Polar residues" evidence="20">
    <location>
        <begin position="593"/>
        <end position="608"/>
    </location>
</feature>
<feature type="compositionally biased region" description="Low complexity" evidence="20">
    <location>
        <begin position="239"/>
        <end position="256"/>
    </location>
</feature>
<evidence type="ECO:0000256" key="14">
    <source>
        <dbReference type="ARBA" id="ARBA00023242"/>
    </source>
</evidence>
<keyword evidence="13" id="KW-0472">Membrane</keyword>
<keyword evidence="23" id="KW-1185">Reference proteome</keyword>
<feature type="region of interest" description="Disordered" evidence="20">
    <location>
        <begin position="1"/>
        <end position="42"/>
    </location>
</feature>
<keyword evidence="12" id="KW-0906">Nuclear pore complex</keyword>
<evidence type="ECO:0000256" key="4">
    <source>
        <dbReference type="ARBA" id="ARBA00022448"/>
    </source>
</evidence>
<evidence type="ECO:0000256" key="9">
    <source>
        <dbReference type="ARBA" id="ARBA00022927"/>
    </source>
</evidence>
<feature type="region of interest" description="Disordered" evidence="20">
    <location>
        <begin position="593"/>
        <end position="622"/>
    </location>
</feature>
<evidence type="ECO:0000256" key="7">
    <source>
        <dbReference type="ARBA" id="ARBA00022816"/>
    </source>
</evidence>
<keyword evidence="10" id="KW-0811">Translocation</keyword>
<dbReference type="InterPro" id="IPR001876">
    <property type="entry name" value="Znf_RanBP2"/>
</dbReference>
<feature type="compositionally biased region" description="Polar residues" evidence="20">
    <location>
        <begin position="694"/>
        <end position="704"/>
    </location>
</feature>
<dbReference type="GO" id="GO:0006405">
    <property type="term" value="P:RNA export from nucleus"/>
    <property type="evidence" value="ECO:0007669"/>
    <property type="project" value="TreeGrafter"/>
</dbReference>
<proteinExistence type="inferred from homology"/>
<evidence type="ECO:0000256" key="10">
    <source>
        <dbReference type="ARBA" id="ARBA00023010"/>
    </source>
</evidence>
<evidence type="ECO:0000256" key="2">
    <source>
        <dbReference type="ARBA" id="ARBA00004126"/>
    </source>
</evidence>
<comment type="cofactor">
    <cofactor evidence="1">
        <name>Zn(2+)</name>
        <dbReference type="ChEBI" id="CHEBI:29105"/>
    </cofactor>
</comment>
<dbReference type="PROSITE" id="PS01358">
    <property type="entry name" value="ZF_RANBP2_1"/>
    <property type="match status" value="3"/>
</dbReference>
<name>A0A9W8M471_9FUNG</name>
<feature type="domain" description="RanBP2-type" evidence="21">
    <location>
        <begin position="1230"/>
        <end position="1259"/>
    </location>
</feature>
<feature type="region of interest" description="Disordered" evidence="20">
    <location>
        <begin position="694"/>
        <end position="716"/>
    </location>
</feature>
<feature type="domain" description="RanBP2-type" evidence="21">
    <location>
        <begin position="1169"/>
        <end position="1198"/>
    </location>
</feature>
<evidence type="ECO:0000313" key="23">
    <source>
        <dbReference type="Proteomes" id="UP001140074"/>
    </source>
</evidence>
<feature type="region of interest" description="Disordered" evidence="20">
    <location>
        <begin position="902"/>
        <end position="950"/>
    </location>
</feature>
<dbReference type="GO" id="GO:0051028">
    <property type="term" value="P:mRNA transport"/>
    <property type="evidence" value="ECO:0007669"/>
    <property type="project" value="UniProtKB-KW"/>
</dbReference>
<feature type="region of interest" description="Disordered" evidence="20">
    <location>
        <begin position="164"/>
        <end position="460"/>
    </location>
</feature>
<accession>A0A9W8M471</accession>
<feature type="domain" description="RanBP2-type" evidence="21">
    <location>
        <begin position="1056"/>
        <end position="1085"/>
    </location>
</feature>
<dbReference type="SMART" id="SM00547">
    <property type="entry name" value="ZnF_RBZ"/>
    <property type="match status" value="4"/>
</dbReference>
<feature type="compositionally biased region" description="Acidic residues" evidence="20">
    <location>
        <begin position="352"/>
        <end position="399"/>
    </location>
</feature>
<dbReference type="Gene3D" id="4.10.1060.10">
    <property type="entry name" value="Zinc finger, RanBP2-type"/>
    <property type="match status" value="4"/>
</dbReference>
<feature type="non-terminal residue" evidence="22">
    <location>
        <position position="1294"/>
    </location>
</feature>
<dbReference type="GO" id="GO:0008270">
    <property type="term" value="F:zinc ion binding"/>
    <property type="evidence" value="ECO:0007669"/>
    <property type="project" value="UniProtKB-KW"/>
</dbReference>
<keyword evidence="6 19" id="KW-0863">Zinc-finger</keyword>
<keyword evidence="9" id="KW-0653">Protein transport</keyword>
<evidence type="ECO:0000256" key="6">
    <source>
        <dbReference type="ARBA" id="ARBA00022771"/>
    </source>
</evidence>
<evidence type="ECO:0000256" key="12">
    <source>
        <dbReference type="ARBA" id="ARBA00023132"/>
    </source>
</evidence>
<dbReference type="PANTHER" id="PTHR23193">
    <property type="entry name" value="NUCLEAR PORE COMPLEX PROTEIN NUP"/>
    <property type="match status" value="1"/>
</dbReference>
<dbReference type="InterPro" id="IPR026054">
    <property type="entry name" value="Nucleoporin"/>
</dbReference>
<feature type="region of interest" description="Disordered" evidence="20">
    <location>
        <begin position="829"/>
        <end position="889"/>
    </location>
</feature>
<dbReference type="EMBL" id="JANBUY010000302">
    <property type="protein sequence ID" value="KAJ2860378.1"/>
    <property type="molecule type" value="Genomic_DNA"/>
</dbReference>
<keyword evidence="7" id="KW-0509">mRNA transport</keyword>
<evidence type="ECO:0000256" key="18">
    <source>
        <dbReference type="ARBA" id="ARBA00079437"/>
    </source>
</evidence>
<feature type="compositionally biased region" description="Acidic residues" evidence="20">
    <location>
        <begin position="301"/>
        <end position="315"/>
    </location>
</feature>
<dbReference type="GO" id="GO:0017056">
    <property type="term" value="F:structural constituent of nuclear pore"/>
    <property type="evidence" value="ECO:0007669"/>
    <property type="project" value="TreeGrafter"/>
</dbReference>
<feature type="domain" description="RanBP2-type" evidence="21">
    <location>
        <begin position="1112"/>
        <end position="1141"/>
    </location>
</feature>
<feature type="compositionally biased region" description="Low complexity" evidence="20">
    <location>
        <begin position="869"/>
        <end position="887"/>
    </location>
</feature>
<organism evidence="22 23">
    <name type="scientific">Coemansia aciculifera</name>
    <dbReference type="NCBI Taxonomy" id="417176"/>
    <lineage>
        <taxon>Eukaryota</taxon>
        <taxon>Fungi</taxon>
        <taxon>Fungi incertae sedis</taxon>
        <taxon>Zoopagomycota</taxon>
        <taxon>Kickxellomycotina</taxon>
        <taxon>Kickxellomycetes</taxon>
        <taxon>Kickxellales</taxon>
        <taxon>Kickxellaceae</taxon>
        <taxon>Coemansia</taxon>
    </lineage>
</organism>